<accession>A0A9P8Q2F5</accession>
<evidence type="ECO:0008006" key="7">
    <source>
        <dbReference type="Google" id="ProtNLM"/>
    </source>
</evidence>
<dbReference type="GO" id="GO:0016616">
    <property type="term" value="F:oxidoreductase activity, acting on the CH-OH group of donors, NAD or NADP as acceptor"/>
    <property type="evidence" value="ECO:0007669"/>
    <property type="project" value="UniProtKB-ARBA"/>
</dbReference>
<keyword evidence="6" id="KW-1185">Reference proteome</keyword>
<reference evidence="5" key="2">
    <citation type="submission" date="2021-01" db="EMBL/GenBank/DDBJ databases">
        <authorList>
            <person name="Schikora-Tamarit M.A."/>
        </authorList>
    </citation>
    <scope>NUCLEOTIDE SEQUENCE</scope>
    <source>
        <strain evidence="5">CBS2887</strain>
    </source>
</reference>
<dbReference type="OrthoDB" id="6251714at2759"/>
<dbReference type="PROSITE" id="PS00061">
    <property type="entry name" value="ADH_SHORT"/>
    <property type="match status" value="1"/>
</dbReference>
<dbReference type="PRINTS" id="PR00081">
    <property type="entry name" value="GDHRDH"/>
</dbReference>
<dbReference type="EMBL" id="JAEUBG010004183">
    <property type="protein sequence ID" value="KAH3681897.1"/>
    <property type="molecule type" value="Genomic_DNA"/>
</dbReference>
<evidence type="ECO:0000256" key="3">
    <source>
        <dbReference type="ARBA" id="ARBA00023002"/>
    </source>
</evidence>
<dbReference type="InterPro" id="IPR036291">
    <property type="entry name" value="NAD(P)-bd_dom_sf"/>
</dbReference>
<evidence type="ECO:0000256" key="4">
    <source>
        <dbReference type="RuleBase" id="RU000363"/>
    </source>
</evidence>
<comment type="caution">
    <text evidence="5">The sequence shown here is derived from an EMBL/GenBank/DDBJ whole genome shotgun (WGS) entry which is preliminary data.</text>
</comment>
<dbReference type="Proteomes" id="UP000774326">
    <property type="component" value="Unassembled WGS sequence"/>
</dbReference>
<gene>
    <name evidence="5" type="ORF">WICPIJ_007144</name>
</gene>
<dbReference type="PRINTS" id="PR00080">
    <property type="entry name" value="SDRFAMILY"/>
</dbReference>
<dbReference type="AlphaFoldDB" id="A0A9P8Q2F5"/>
<keyword evidence="2" id="KW-0521">NADP</keyword>
<evidence type="ECO:0000313" key="6">
    <source>
        <dbReference type="Proteomes" id="UP000774326"/>
    </source>
</evidence>
<keyword evidence="3" id="KW-0560">Oxidoreductase</keyword>
<comment type="similarity">
    <text evidence="1 4">Belongs to the short-chain dehydrogenases/reductases (SDR) family.</text>
</comment>
<proteinExistence type="inferred from homology"/>
<dbReference type="Pfam" id="PF00106">
    <property type="entry name" value="adh_short"/>
    <property type="match status" value="1"/>
</dbReference>
<dbReference type="FunFam" id="3.40.50.720:FF:000047">
    <property type="entry name" value="NADP-dependent L-serine/L-allo-threonine dehydrogenase"/>
    <property type="match status" value="1"/>
</dbReference>
<protein>
    <recommendedName>
        <fullName evidence="7">NAD(P)-binding protein</fullName>
    </recommendedName>
</protein>
<dbReference type="InterPro" id="IPR020904">
    <property type="entry name" value="Sc_DH/Rdtase_CS"/>
</dbReference>
<organism evidence="5 6">
    <name type="scientific">Wickerhamomyces pijperi</name>
    <name type="common">Yeast</name>
    <name type="synonym">Pichia pijperi</name>
    <dbReference type="NCBI Taxonomy" id="599730"/>
    <lineage>
        <taxon>Eukaryota</taxon>
        <taxon>Fungi</taxon>
        <taxon>Dikarya</taxon>
        <taxon>Ascomycota</taxon>
        <taxon>Saccharomycotina</taxon>
        <taxon>Saccharomycetes</taxon>
        <taxon>Phaffomycetales</taxon>
        <taxon>Wickerhamomycetaceae</taxon>
        <taxon>Wickerhamomyces</taxon>
    </lineage>
</organism>
<evidence type="ECO:0000313" key="5">
    <source>
        <dbReference type="EMBL" id="KAH3681897.1"/>
    </source>
</evidence>
<dbReference type="SUPFAM" id="SSF51735">
    <property type="entry name" value="NAD(P)-binding Rossmann-fold domains"/>
    <property type="match status" value="1"/>
</dbReference>
<dbReference type="Gene3D" id="3.40.50.720">
    <property type="entry name" value="NAD(P)-binding Rossmann-like Domain"/>
    <property type="match status" value="1"/>
</dbReference>
<dbReference type="InterPro" id="IPR002347">
    <property type="entry name" value="SDR_fam"/>
</dbReference>
<reference evidence="5" key="1">
    <citation type="journal article" date="2021" name="Open Biol.">
        <title>Shared evolutionary footprints suggest mitochondrial oxidative damage underlies multiple complex I losses in fungi.</title>
        <authorList>
            <person name="Schikora-Tamarit M.A."/>
            <person name="Marcet-Houben M."/>
            <person name="Nosek J."/>
            <person name="Gabaldon T."/>
        </authorList>
    </citation>
    <scope>NUCLEOTIDE SEQUENCE</scope>
    <source>
        <strain evidence="5">CBS2887</strain>
    </source>
</reference>
<evidence type="ECO:0000256" key="2">
    <source>
        <dbReference type="ARBA" id="ARBA00022857"/>
    </source>
</evidence>
<sequence length="272" mass="29532">MSFGKAALARLSGKTVFITGASAGIGKATAIQYAEATNGNIKLVLAARRLEKLQTLQEDLKKEYPEISTYIAKLDVSEKNSIHPFLEALPAEFKDIDILVNNAGKALGSAQVGSINEKDIEETFNTNVLGLISITQAVLQIFKAKNSGDIVQLGSIAGKDPYPGGSIYCASKFAVRAFTEALRKELINTKIRVIEIQPGAVETEFSIVRNYGDKEKADKIYEGREPLYGEDIAELIVFSTSRKQNTVIAEMLVFPSDQASASHVYRKPAAAK</sequence>
<evidence type="ECO:0000256" key="1">
    <source>
        <dbReference type="ARBA" id="ARBA00006484"/>
    </source>
</evidence>
<dbReference type="PANTHER" id="PTHR42901:SF1">
    <property type="entry name" value="ALCOHOL DEHYDROGENASE"/>
    <property type="match status" value="1"/>
</dbReference>
<name>A0A9P8Q2F5_WICPI</name>
<dbReference type="PANTHER" id="PTHR42901">
    <property type="entry name" value="ALCOHOL DEHYDROGENASE"/>
    <property type="match status" value="1"/>
</dbReference>